<dbReference type="GO" id="GO:0000287">
    <property type="term" value="F:magnesium ion binding"/>
    <property type="evidence" value="ECO:0007669"/>
    <property type="project" value="InterPro"/>
</dbReference>
<evidence type="ECO:0000259" key="4">
    <source>
        <dbReference type="Pfam" id="PF22624"/>
    </source>
</evidence>
<dbReference type="InterPro" id="IPR055066">
    <property type="entry name" value="AASDHPPT_N"/>
</dbReference>
<comment type="caution">
    <text evidence="5">The sequence shown here is derived from an EMBL/GenBank/DDBJ whole genome shotgun (WGS) entry which is preliminary data.</text>
</comment>
<dbReference type="GO" id="GO:0005829">
    <property type="term" value="C:cytosol"/>
    <property type="evidence" value="ECO:0007669"/>
    <property type="project" value="TreeGrafter"/>
</dbReference>
<comment type="similarity">
    <text evidence="1">Belongs to the P-Pant transferase superfamily. Gsp/Sfp/HetI/AcpT family.</text>
</comment>
<feature type="domain" description="4'-phosphopantetheinyl transferase" evidence="3">
    <location>
        <begin position="116"/>
        <end position="222"/>
    </location>
</feature>
<organism evidence="5 6">
    <name type="scientific">Methylopila jiangsuensis</name>
    <dbReference type="NCBI Taxonomy" id="586230"/>
    <lineage>
        <taxon>Bacteria</taxon>
        <taxon>Pseudomonadati</taxon>
        <taxon>Pseudomonadota</taxon>
        <taxon>Alphaproteobacteria</taxon>
        <taxon>Hyphomicrobiales</taxon>
        <taxon>Methylopilaceae</taxon>
        <taxon>Methylopila</taxon>
    </lineage>
</organism>
<reference evidence="5" key="2">
    <citation type="submission" date="2023-01" db="EMBL/GenBank/DDBJ databases">
        <authorList>
            <person name="Sun Q."/>
            <person name="Evtushenko L."/>
        </authorList>
    </citation>
    <scope>NUCLEOTIDE SEQUENCE</scope>
    <source>
        <strain evidence="5">VKM B-2555</strain>
    </source>
</reference>
<dbReference type="InterPro" id="IPR050559">
    <property type="entry name" value="P-Pant_transferase_sf"/>
</dbReference>
<dbReference type="InterPro" id="IPR037143">
    <property type="entry name" value="4-PPantetheinyl_Trfase_dom_sf"/>
</dbReference>
<dbReference type="AlphaFoldDB" id="A0A9W6JJP6"/>
<dbReference type="Gene3D" id="3.90.470.20">
    <property type="entry name" value="4'-phosphopantetheinyl transferase domain"/>
    <property type="match status" value="2"/>
</dbReference>
<dbReference type="Pfam" id="PF01648">
    <property type="entry name" value="ACPS"/>
    <property type="match status" value="1"/>
</dbReference>
<dbReference type="InterPro" id="IPR008278">
    <property type="entry name" value="4-PPantetheinyl_Trfase_dom"/>
</dbReference>
<accession>A0A9W6JJP6</accession>
<keyword evidence="6" id="KW-1185">Reference proteome</keyword>
<dbReference type="Proteomes" id="UP001143364">
    <property type="component" value="Unassembled WGS sequence"/>
</dbReference>
<evidence type="ECO:0000256" key="1">
    <source>
        <dbReference type="ARBA" id="ARBA00010990"/>
    </source>
</evidence>
<gene>
    <name evidence="5" type="ORF">GCM10008171_27020</name>
</gene>
<feature type="domain" description="4'-phosphopantetheinyl transferase N-terminal" evidence="4">
    <location>
        <begin position="28"/>
        <end position="110"/>
    </location>
</feature>
<dbReference type="GO" id="GO:0019878">
    <property type="term" value="P:lysine biosynthetic process via aminoadipic acid"/>
    <property type="evidence" value="ECO:0007669"/>
    <property type="project" value="TreeGrafter"/>
</dbReference>
<evidence type="ECO:0000256" key="2">
    <source>
        <dbReference type="ARBA" id="ARBA00022679"/>
    </source>
</evidence>
<keyword evidence="2 5" id="KW-0808">Transferase</keyword>
<evidence type="ECO:0000313" key="6">
    <source>
        <dbReference type="Proteomes" id="UP001143364"/>
    </source>
</evidence>
<name>A0A9W6JJP6_9HYPH</name>
<evidence type="ECO:0000313" key="5">
    <source>
        <dbReference type="EMBL" id="GLK77448.1"/>
    </source>
</evidence>
<dbReference type="PANTHER" id="PTHR12215:SF10">
    <property type="entry name" value="L-AMINOADIPATE-SEMIALDEHYDE DEHYDROGENASE-PHOSPHOPANTETHEINYL TRANSFERASE"/>
    <property type="match status" value="1"/>
</dbReference>
<evidence type="ECO:0000259" key="3">
    <source>
        <dbReference type="Pfam" id="PF01648"/>
    </source>
</evidence>
<protein>
    <submittedName>
        <fullName evidence="5">4'-phosphopantetheinyl transferase</fullName>
    </submittedName>
</protein>
<dbReference type="EMBL" id="BSFK01000016">
    <property type="protein sequence ID" value="GLK77448.1"/>
    <property type="molecule type" value="Genomic_DNA"/>
</dbReference>
<reference evidence="5" key="1">
    <citation type="journal article" date="2014" name="Int. J. Syst. Evol. Microbiol.">
        <title>Complete genome sequence of Corynebacterium casei LMG S-19264T (=DSM 44701T), isolated from a smear-ripened cheese.</title>
        <authorList>
            <consortium name="US DOE Joint Genome Institute (JGI-PGF)"/>
            <person name="Walter F."/>
            <person name="Albersmeier A."/>
            <person name="Kalinowski J."/>
            <person name="Ruckert C."/>
        </authorList>
    </citation>
    <scope>NUCLEOTIDE SEQUENCE</scope>
    <source>
        <strain evidence="5">VKM B-2555</strain>
    </source>
</reference>
<dbReference type="GO" id="GO:0008897">
    <property type="term" value="F:holo-[acyl-carrier-protein] synthase activity"/>
    <property type="evidence" value="ECO:0007669"/>
    <property type="project" value="InterPro"/>
</dbReference>
<dbReference type="Pfam" id="PF22624">
    <property type="entry name" value="AASDHPPT_N"/>
    <property type="match status" value="1"/>
</dbReference>
<proteinExistence type="inferred from homology"/>
<dbReference type="PANTHER" id="PTHR12215">
    <property type="entry name" value="PHOSPHOPANTETHEINE TRANSFERASE"/>
    <property type="match status" value="1"/>
</dbReference>
<dbReference type="RefSeq" id="WP_271205296.1">
    <property type="nucleotide sequence ID" value="NZ_BSFK01000016.1"/>
</dbReference>
<sequence>MERLTLPPGRIDVWLARPDDLDAAQERSCLALLSEEERGRCDRFVASGARLQYLAAHALLRLTLSRYADVLPEDWTFGANAFGRPHVETTAGLGLHFNLSHTDGLVAVAVAADPLIGVDVESMRRAKDLEGLARSVFSGHELAAFSAGPDEAERRDLFFALWTLKEAYIKARGLGFSLDLDSFAFEVSGPSPSIRFSERCPDDPARWRFWRFRPTPDHFLAIAGSVRSNAPNLIWLDKRILQIHTGS</sequence>
<dbReference type="SUPFAM" id="SSF56214">
    <property type="entry name" value="4'-phosphopantetheinyl transferase"/>
    <property type="match status" value="2"/>
</dbReference>